<keyword evidence="2" id="KW-1185">Reference proteome</keyword>
<gene>
    <name evidence="1" type="ORF">DEH80_12850</name>
</gene>
<name>A0A363UIW1_9GAMM</name>
<dbReference type="Gene3D" id="2.60.120.620">
    <property type="entry name" value="q2cbj1_9rhob like domain"/>
    <property type="match status" value="1"/>
</dbReference>
<dbReference type="AlphaFoldDB" id="A0A363UIW1"/>
<accession>A0A363UIW1</accession>
<reference evidence="1 2" key="1">
    <citation type="submission" date="2018-05" db="EMBL/GenBank/DDBJ databases">
        <title>Abyssibacter profundi OUC007T gen. nov., sp. nov, a marine bacterium isolated from seawater of the Mariana Trench.</title>
        <authorList>
            <person name="Zhou S."/>
        </authorList>
    </citation>
    <scope>NUCLEOTIDE SEQUENCE [LARGE SCALE GENOMIC DNA]</scope>
    <source>
        <strain evidence="1 2">OUC007</strain>
    </source>
</reference>
<dbReference type="SUPFAM" id="SSF51197">
    <property type="entry name" value="Clavaminate synthase-like"/>
    <property type="match status" value="1"/>
</dbReference>
<evidence type="ECO:0008006" key="3">
    <source>
        <dbReference type="Google" id="ProtNLM"/>
    </source>
</evidence>
<dbReference type="Pfam" id="PF05721">
    <property type="entry name" value="PhyH"/>
    <property type="match status" value="1"/>
</dbReference>
<comment type="caution">
    <text evidence="1">The sequence shown here is derived from an EMBL/GenBank/DDBJ whole genome shotgun (WGS) entry which is preliminary data.</text>
</comment>
<dbReference type="Proteomes" id="UP000251800">
    <property type="component" value="Unassembled WGS sequence"/>
</dbReference>
<protein>
    <recommendedName>
        <fullName evidence="3">Phytanoyl-CoA dioxygenase</fullName>
    </recommendedName>
</protein>
<organism evidence="1 2">
    <name type="scientific">Abyssibacter profundi</name>
    <dbReference type="NCBI Taxonomy" id="2182787"/>
    <lineage>
        <taxon>Bacteria</taxon>
        <taxon>Pseudomonadati</taxon>
        <taxon>Pseudomonadota</taxon>
        <taxon>Gammaproteobacteria</taxon>
        <taxon>Chromatiales</taxon>
        <taxon>Oceanococcaceae</taxon>
        <taxon>Abyssibacter</taxon>
    </lineage>
</organism>
<evidence type="ECO:0000313" key="2">
    <source>
        <dbReference type="Proteomes" id="UP000251800"/>
    </source>
</evidence>
<proteinExistence type="predicted"/>
<sequence length="416" mass="45353">MILSLWATGDRQGRVTGTLMRFIAGIASLRWRHATFGLRRPGPRFTLTLIYGLPSFLAATGWSLIRFFAAIDYVNGVRACRQAFVSVSFVGGDGCSGFSDVTLYGGRLQICNGIFGMTGVVECAPDDYTVEPEAATVVSCLRSSGVAVLRRPDAIGDCAARFDALIQRLVARAGSLGPHQLQYHPHPANPTGQVLRVHDLGLLEDEQVYNQLASQIELFSEVCRLYLGEPVRCPSSVFLTSDEASPDVLLPWHFDRQHSLKLYVLASAVGEGDGGLLVSPGTHLWGRALADRHVLLGGQLGALSNDVPPALVQQQYKFTGMPGDMIIFDSDCFHMAQQVRPGQVRRVVRLHAHRLPVHKYADAVSGAGMVAGFLLRLLRPWLRKRVRQLGPAAQPAFVRTRPANRRTATLHSGGAK</sequence>
<evidence type="ECO:0000313" key="1">
    <source>
        <dbReference type="EMBL" id="PWN55365.1"/>
    </source>
</evidence>
<dbReference type="InterPro" id="IPR008775">
    <property type="entry name" value="Phytyl_CoA_dOase-like"/>
</dbReference>
<dbReference type="GO" id="GO:0016706">
    <property type="term" value="F:2-oxoglutarate-dependent dioxygenase activity"/>
    <property type="evidence" value="ECO:0007669"/>
    <property type="project" value="UniProtKB-ARBA"/>
</dbReference>
<dbReference type="EMBL" id="QEQK01000011">
    <property type="protein sequence ID" value="PWN55365.1"/>
    <property type="molecule type" value="Genomic_DNA"/>
</dbReference>